<gene>
    <name evidence="1" type="ORF">AFUS01_LOCUS38143</name>
</gene>
<dbReference type="EMBL" id="CAJVCH010546483">
    <property type="protein sequence ID" value="CAG7828198.1"/>
    <property type="molecule type" value="Genomic_DNA"/>
</dbReference>
<evidence type="ECO:0000313" key="2">
    <source>
        <dbReference type="Proteomes" id="UP000708208"/>
    </source>
</evidence>
<keyword evidence="2" id="KW-1185">Reference proteome</keyword>
<comment type="caution">
    <text evidence="1">The sequence shown here is derived from an EMBL/GenBank/DDBJ whole genome shotgun (WGS) entry which is preliminary data.</text>
</comment>
<dbReference type="AlphaFoldDB" id="A0A8J2LA28"/>
<organism evidence="1 2">
    <name type="scientific">Allacma fusca</name>
    <dbReference type="NCBI Taxonomy" id="39272"/>
    <lineage>
        <taxon>Eukaryota</taxon>
        <taxon>Metazoa</taxon>
        <taxon>Ecdysozoa</taxon>
        <taxon>Arthropoda</taxon>
        <taxon>Hexapoda</taxon>
        <taxon>Collembola</taxon>
        <taxon>Symphypleona</taxon>
        <taxon>Sminthuridae</taxon>
        <taxon>Allacma</taxon>
    </lineage>
</organism>
<proteinExistence type="predicted"/>
<evidence type="ECO:0000313" key="1">
    <source>
        <dbReference type="EMBL" id="CAG7828198.1"/>
    </source>
</evidence>
<name>A0A8J2LA28_9HEXA</name>
<protein>
    <submittedName>
        <fullName evidence="1">Uncharacterized protein</fullName>
    </submittedName>
</protein>
<accession>A0A8J2LA28</accession>
<sequence length="155" mass="16983">MRLKQIAYGSNNASGETIGFNDFGGLWAGVNYYVMRKGQKGAGQGWANLYNTVETYDATMAVNQEIVSYENEHVAGAVPAVNIATGSMPGEWTYVQAVYDVECEMVTTTSHALCLERGDGYDNTWLEHSLQDDSAPNLDAASFMPYGSFIRSHKC</sequence>
<reference evidence="1" key="1">
    <citation type="submission" date="2021-06" db="EMBL/GenBank/DDBJ databases">
        <authorList>
            <person name="Hodson N. C."/>
            <person name="Mongue J. A."/>
            <person name="Jaron S. K."/>
        </authorList>
    </citation>
    <scope>NUCLEOTIDE SEQUENCE</scope>
</reference>
<dbReference type="Proteomes" id="UP000708208">
    <property type="component" value="Unassembled WGS sequence"/>
</dbReference>